<evidence type="ECO:0000256" key="2">
    <source>
        <dbReference type="ARBA" id="ARBA00004496"/>
    </source>
</evidence>
<dbReference type="GO" id="GO:0005911">
    <property type="term" value="C:cell-cell junction"/>
    <property type="evidence" value="ECO:0007669"/>
    <property type="project" value="TreeGrafter"/>
</dbReference>
<dbReference type="PANTHER" id="PTHR11640">
    <property type="entry name" value="NEPHRIN"/>
    <property type="match status" value="1"/>
</dbReference>
<keyword evidence="5" id="KW-0963">Cytoplasm</keyword>
<keyword evidence="9 16" id="KW-1133">Transmembrane helix</keyword>
<keyword evidence="4" id="KW-1003">Cell membrane</keyword>
<evidence type="ECO:0000256" key="11">
    <source>
        <dbReference type="ARBA" id="ARBA00023157"/>
    </source>
</evidence>
<keyword evidence="12" id="KW-0325">Glycoprotein</keyword>
<feature type="signal peptide" evidence="17">
    <location>
        <begin position="1"/>
        <end position="28"/>
    </location>
</feature>
<evidence type="ECO:0000256" key="9">
    <source>
        <dbReference type="ARBA" id="ARBA00022989"/>
    </source>
</evidence>
<comment type="function">
    <text evidence="14">May control cell-cell adhesion, cell migration and proliferation, cell morphology, and protects renal epithelial cells from oxidative cell injury to promote cell survival.</text>
</comment>
<keyword evidence="6 16" id="KW-0812">Transmembrane</keyword>
<dbReference type="InterPro" id="IPR051275">
    <property type="entry name" value="Cell_adhesion_signaling"/>
</dbReference>
<gene>
    <name evidence="19" type="ORF">QTO34_009391</name>
</gene>
<dbReference type="SUPFAM" id="SSF48726">
    <property type="entry name" value="Immunoglobulin"/>
    <property type="match status" value="2"/>
</dbReference>
<dbReference type="FunFam" id="2.60.40.10:FF:001938">
    <property type="entry name" value="Transmembrane and immunoglobulin domain-containing protein 1"/>
    <property type="match status" value="1"/>
</dbReference>
<feature type="domain" description="Ig-like" evidence="18">
    <location>
        <begin position="122"/>
        <end position="209"/>
    </location>
</feature>
<keyword evidence="10 16" id="KW-0472">Membrane</keyword>
<evidence type="ECO:0000256" key="8">
    <source>
        <dbReference type="ARBA" id="ARBA00022737"/>
    </source>
</evidence>
<dbReference type="SMART" id="SM00409">
    <property type="entry name" value="IG"/>
    <property type="match status" value="2"/>
</dbReference>
<keyword evidence="8" id="KW-0677">Repeat</keyword>
<dbReference type="Gene3D" id="2.60.40.10">
    <property type="entry name" value="Immunoglobulins"/>
    <property type="match status" value="2"/>
</dbReference>
<keyword evidence="7 17" id="KW-0732">Signal</keyword>
<dbReference type="GO" id="GO:0050839">
    <property type="term" value="F:cell adhesion molecule binding"/>
    <property type="evidence" value="ECO:0007669"/>
    <property type="project" value="TreeGrafter"/>
</dbReference>
<evidence type="ECO:0000256" key="10">
    <source>
        <dbReference type="ARBA" id="ARBA00023136"/>
    </source>
</evidence>
<reference evidence="19" key="1">
    <citation type="submission" date="2023-06" db="EMBL/GenBank/DDBJ databases">
        <title>Reference genome for the Northern bat (Eptesicus nilssonii), a most northern bat species.</title>
        <authorList>
            <person name="Laine V.N."/>
            <person name="Pulliainen A.T."/>
            <person name="Lilley T.M."/>
        </authorList>
    </citation>
    <scope>NUCLEOTIDE SEQUENCE</scope>
    <source>
        <strain evidence="19">BLF_Eptnil</strain>
        <tissue evidence="19">Kidney</tissue>
    </source>
</reference>
<keyword evidence="20" id="KW-1185">Reference proteome</keyword>
<dbReference type="InterPro" id="IPR036179">
    <property type="entry name" value="Ig-like_dom_sf"/>
</dbReference>
<evidence type="ECO:0000313" key="19">
    <source>
        <dbReference type="EMBL" id="KAK1331436.1"/>
    </source>
</evidence>
<dbReference type="Pfam" id="PF07679">
    <property type="entry name" value="I-set"/>
    <property type="match status" value="1"/>
</dbReference>
<proteinExistence type="predicted"/>
<evidence type="ECO:0000259" key="18">
    <source>
        <dbReference type="PROSITE" id="PS50835"/>
    </source>
</evidence>
<dbReference type="GO" id="GO:0098609">
    <property type="term" value="P:cell-cell adhesion"/>
    <property type="evidence" value="ECO:0007669"/>
    <property type="project" value="TreeGrafter"/>
</dbReference>
<dbReference type="GO" id="GO:0005737">
    <property type="term" value="C:cytoplasm"/>
    <property type="evidence" value="ECO:0007669"/>
    <property type="project" value="UniProtKB-SubCell"/>
</dbReference>
<dbReference type="Pfam" id="PF00047">
    <property type="entry name" value="ig"/>
    <property type="match status" value="1"/>
</dbReference>
<dbReference type="InterPro" id="IPR013098">
    <property type="entry name" value="Ig_I-set"/>
</dbReference>
<evidence type="ECO:0000256" key="6">
    <source>
        <dbReference type="ARBA" id="ARBA00022692"/>
    </source>
</evidence>
<comment type="subcellular location">
    <subcellularLocation>
        <location evidence="1">Cell membrane</location>
        <topology evidence="1">Single-pass type I membrane protein</topology>
    </subcellularLocation>
    <subcellularLocation>
        <location evidence="2">Cytoplasm</location>
    </subcellularLocation>
</comment>
<feature type="chain" id="PRO_5041313845" description="Transmembrane and immunoglobulin domain-containing protein 1" evidence="17">
    <location>
        <begin position="29"/>
        <end position="262"/>
    </location>
</feature>
<dbReference type="InterPro" id="IPR003599">
    <property type="entry name" value="Ig_sub"/>
</dbReference>
<dbReference type="InterPro" id="IPR013151">
    <property type="entry name" value="Immunoglobulin_dom"/>
</dbReference>
<evidence type="ECO:0000256" key="5">
    <source>
        <dbReference type="ARBA" id="ARBA00022490"/>
    </source>
</evidence>
<dbReference type="PANTHER" id="PTHR11640:SF31">
    <property type="entry name" value="IRREGULAR CHIASM C-ROUGHEST PROTEIN-RELATED"/>
    <property type="match status" value="1"/>
</dbReference>
<evidence type="ECO:0000256" key="7">
    <source>
        <dbReference type="ARBA" id="ARBA00022729"/>
    </source>
</evidence>
<evidence type="ECO:0000256" key="4">
    <source>
        <dbReference type="ARBA" id="ARBA00022475"/>
    </source>
</evidence>
<comment type="caution">
    <text evidence="19">The sequence shown here is derived from an EMBL/GenBank/DDBJ whole genome shotgun (WGS) entry which is preliminary data.</text>
</comment>
<dbReference type="InterPro" id="IPR007110">
    <property type="entry name" value="Ig-like_dom"/>
</dbReference>
<evidence type="ECO:0000256" key="12">
    <source>
        <dbReference type="ARBA" id="ARBA00023180"/>
    </source>
</evidence>
<name>A0AA40HHS1_CNENI</name>
<evidence type="ECO:0000256" key="15">
    <source>
        <dbReference type="ARBA" id="ARBA00073192"/>
    </source>
</evidence>
<dbReference type="InterPro" id="IPR003598">
    <property type="entry name" value="Ig_sub2"/>
</dbReference>
<evidence type="ECO:0000256" key="16">
    <source>
        <dbReference type="SAM" id="Phobius"/>
    </source>
</evidence>
<keyword evidence="11" id="KW-1015">Disulfide bond</keyword>
<evidence type="ECO:0000256" key="17">
    <source>
        <dbReference type="SAM" id="SignalP"/>
    </source>
</evidence>
<dbReference type="Proteomes" id="UP001177744">
    <property type="component" value="Unassembled WGS sequence"/>
</dbReference>
<sequence length="262" mass="28906">MAQKSSGLMRMCRFLLLVILFLPREMTSSVLTVNGKTESHTLTTPLGSEASLTCAVQNHTGDEGLLWFREGGTVDLKSENRINSSAVCVTSISEDDNGVTFTCKLQRDQSVSISVVLNVPFPPLLSGNDYQTVEEGSAAKLVCNVKSNPQALMMWYKNSGNLTLEKNHHQVQQTSESFQLSITKVKKSDNGTYSCFAYSPRGTKTKDFHLFVKDRGSTVPIEPIIAATVVVFLTLCFGLIARRKRIMKCCIKGEDPQRETAL</sequence>
<evidence type="ECO:0000256" key="13">
    <source>
        <dbReference type="ARBA" id="ARBA00023319"/>
    </source>
</evidence>
<dbReference type="GO" id="GO:0042127">
    <property type="term" value="P:regulation of cell population proliferation"/>
    <property type="evidence" value="ECO:0007669"/>
    <property type="project" value="UniProtKB-ARBA"/>
</dbReference>
<evidence type="ECO:0000256" key="14">
    <source>
        <dbReference type="ARBA" id="ARBA00059449"/>
    </source>
</evidence>
<dbReference type="GO" id="GO:0005886">
    <property type="term" value="C:plasma membrane"/>
    <property type="evidence" value="ECO:0007669"/>
    <property type="project" value="UniProtKB-SubCell"/>
</dbReference>
<comment type="subunit">
    <text evidence="3">Homodimer.</text>
</comment>
<evidence type="ECO:0000256" key="3">
    <source>
        <dbReference type="ARBA" id="ARBA00011738"/>
    </source>
</evidence>
<dbReference type="EMBL" id="JAULJE010000020">
    <property type="protein sequence ID" value="KAK1331436.1"/>
    <property type="molecule type" value="Genomic_DNA"/>
</dbReference>
<keyword evidence="13" id="KW-0393">Immunoglobulin domain</keyword>
<feature type="transmembrane region" description="Helical" evidence="16">
    <location>
        <begin position="223"/>
        <end position="241"/>
    </location>
</feature>
<organism evidence="19 20">
    <name type="scientific">Cnephaeus nilssonii</name>
    <name type="common">Northern bat</name>
    <name type="synonym">Eptesicus nilssonii</name>
    <dbReference type="NCBI Taxonomy" id="3371016"/>
    <lineage>
        <taxon>Eukaryota</taxon>
        <taxon>Metazoa</taxon>
        <taxon>Chordata</taxon>
        <taxon>Craniata</taxon>
        <taxon>Vertebrata</taxon>
        <taxon>Euteleostomi</taxon>
        <taxon>Mammalia</taxon>
        <taxon>Eutheria</taxon>
        <taxon>Laurasiatheria</taxon>
        <taxon>Chiroptera</taxon>
        <taxon>Yangochiroptera</taxon>
        <taxon>Vespertilionidae</taxon>
        <taxon>Cnephaeus</taxon>
    </lineage>
</organism>
<dbReference type="PROSITE" id="PS50835">
    <property type="entry name" value="IG_LIKE"/>
    <property type="match status" value="2"/>
</dbReference>
<dbReference type="InterPro" id="IPR013783">
    <property type="entry name" value="Ig-like_fold"/>
</dbReference>
<feature type="domain" description="Ig-like" evidence="18">
    <location>
        <begin position="23"/>
        <end position="114"/>
    </location>
</feature>
<evidence type="ECO:0000313" key="20">
    <source>
        <dbReference type="Proteomes" id="UP001177744"/>
    </source>
</evidence>
<dbReference type="SMART" id="SM00408">
    <property type="entry name" value="IGc2"/>
    <property type="match status" value="1"/>
</dbReference>
<dbReference type="AlphaFoldDB" id="A0AA40HHS1"/>
<protein>
    <recommendedName>
        <fullName evidence="15">Transmembrane and immunoglobulin domain-containing protein 1</fullName>
    </recommendedName>
</protein>
<accession>A0AA40HHS1</accession>
<evidence type="ECO:0000256" key="1">
    <source>
        <dbReference type="ARBA" id="ARBA00004251"/>
    </source>
</evidence>